<organism evidence="3 4">
    <name type="scientific">Pristionchus mayeri</name>
    <dbReference type="NCBI Taxonomy" id="1317129"/>
    <lineage>
        <taxon>Eukaryota</taxon>
        <taxon>Metazoa</taxon>
        <taxon>Ecdysozoa</taxon>
        <taxon>Nematoda</taxon>
        <taxon>Chromadorea</taxon>
        <taxon>Rhabditida</taxon>
        <taxon>Rhabditina</taxon>
        <taxon>Diplogasteromorpha</taxon>
        <taxon>Diplogasteroidea</taxon>
        <taxon>Neodiplogasteridae</taxon>
        <taxon>Pristionchus</taxon>
    </lineage>
</organism>
<proteinExistence type="predicted"/>
<dbReference type="Pfam" id="PF10318">
    <property type="entry name" value="7TM_GPCR_Srh"/>
    <property type="match status" value="1"/>
</dbReference>
<feature type="transmembrane region" description="Helical" evidence="1">
    <location>
        <begin position="137"/>
        <end position="154"/>
    </location>
</feature>
<feature type="transmembrane region" description="Helical" evidence="1">
    <location>
        <begin position="52"/>
        <end position="76"/>
    </location>
</feature>
<keyword evidence="4" id="KW-1185">Reference proteome</keyword>
<feature type="non-terminal residue" evidence="3">
    <location>
        <position position="1"/>
    </location>
</feature>
<dbReference type="AlphaFoldDB" id="A0AAN5CML2"/>
<dbReference type="PANTHER" id="PTHR45907">
    <property type="entry name" value="SERPENTINE RECEPTOR, CLASS J"/>
    <property type="match status" value="1"/>
</dbReference>
<feature type="chain" id="PRO_5042867773" description="G protein-coupled receptor" evidence="2">
    <location>
        <begin position="22"/>
        <end position="169"/>
    </location>
</feature>
<comment type="caution">
    <text evidence="3">The sequence shown here is derived from an EMBL/GenBank/DDBJ whole genome shotgun (WGS) entry which is preliminary data.</text>
</comment>
<keyword evidence="1" id="KW-0472">Membrane</keyword>
<feature type="signal peptide" evidence="2">
    <location>
        <begin position="1"/>
        <end position="21"/>
    </location>
</feature>
<dbReference type="InterPro" id="IPR019423">
    <property type="entry name" value="7TM_GPCR_serpentine_rcpt_Srj"/>
</dbReference>
<dbReference type="EMBL" id="BTRK01000004">
    <property type="protein sequence ID" value="GMR47226.1"/>
    <property type="molecule type" value="Genomic_DNA"/>
</dbReference>
<keyword evidence="2" id="KW-0732">Signal</keyword>
<name>A0AAN5CML2_9BILA</name>
<sequence length="169" mass="19327">SFRFLLCLLATIVDIPDGAEARENLASELNTSYVEGWLIFRMNDEIAFIPKLTLIIFDVLIFLSLAFSVTLASLTYRQIQKARTLSFSDRSMQIRLLIVASVQTFVPFICIFIPYLYVLNVPFLDVFSPSFSDVSTLLHSLFPTLDAIVIIVLFRPYREGFLRLFGIKK</sequence>
<protein>
    <recommendedName>
        <fullName evidence="5">G protein-coupled receptor</fullName>
    </recommendedName>
</protein>
<reference evidence="4" key="1">
    <citation type="submission" date="2022-10" db="EMBL/GenBank/DDBJ databases">
        <title>Genome assembly of Pristionchus species.</title>
        <authorList>
            <person name="Yoshida K."/>
            <person name="Sommer R.J."/>
        </authorList>
    </citation>
    <scope>NUCLEOTIDE SEQUENCE [LARGE SCALE GENOMIC DNA]</scope>
    <source>
        <strain evidence="4">RS5460</strain>
    </source>
</reference>
<evidence type="ECO:0000256" key="2">
    <source>
        <dbReference type="SAM" id="SignalP"/>
    </source>
</evidence>
<dbReference type="InterPro" id="IPR019422">
    <property type="entry name" value="7TM_GPCR_serpentine_rcpt_Srh"/>
</dbReference>
<evidence type="ECO:0008006" key="5">
    <source>
        <dbReference type="Google" id="ProtNLM"/>
    </source>
</evidence>
<dbReference type="PANTHER" id="PTHR45907:SF16">
    <property type="entry name" value="SERPENTINE RECEPTOR, CLASS J"/>
    <property type="match status" value="1"/>
</dbReference>
<keyword evidence="1" id="KW-1133">Transmembrane helix</keyword>
<keyword evidence="1" id="KW-0812">Transmembrane</keyword>
<gene>
    <name evidence="3" type="ORF">PMAYCL1PPCAC_17421</name>
</gene>
<dbReference type="SUPFAM" id="SSF81321">
    <property type="entry name" value="Family A G protein-coupled receptor-like"/>
    <property type="match status" value="1"/>
</dbReference>
<evidence type="ECO:0000256" key="1">
    <source>
        <dbReference type="SAM" id="Phobius"/>
    </source>
</evidence>
<evidence type="ECO:0000313" key="4">
    <source>
        <dbReference type="Proteomes" id="UP001328107"/>
    </source>
</evidence>
<evidence type="ECO:0000313" key="3">
    <source>
        <dbReference type="EMBL" id="GMR47226.1"/>
    </source>
</evidence>
<feature type="transmembrane region" description="Helical" evidence="1">
    <location>
        <begin position="96"/>
        <end position="117"/>
    </location>
</feature>
<accession>A0AAN5CML2</accession>
<feature type="non-terminal residue" evidence="3">
    <location>
        <position position="169"/>
    </location>
</feature>
<dbReference type="Proteomes" id="UP001328107">
    <property type="component" value="Unassembled WGS sequence"/>
</dbReference>